<evidence type="ECO:0000313" key="1">
    <source>
        <dbReference type="EMBL" id="CAL1375568.1"/>
    </source>
</evidence>
<organism evidence="1 2">
    <name type="scientific">Linum trigynum</name>
    <dbReference type="NCBI Taxonomy" id="586398"/>
    <lineage>
        <taxon>Eukaryota</taxon>
        <taxon>Viridiplantae</taxon>
        <taxon>Streptophyta</taxon>
        <taxon>Embryophyta</taxon>
        <taxon>Tracheophyta</taxon>
        <taxon>Spermatophyta</taxon>
        <taxon>Magnoliopsida</taxon>
        <taxon>eudicotyledons</taxon>
        <taxon>Gunneridae</taxon>
        <taxon>Pentapetalae</taxon>
        <taxon>rosids</taxon>
        <taxon>fabids</taxon>
        <taxon>Malpighiales</taxon>
        <taxon>Linaceae</taxon>
        <taxon>Linum</taxon>
    </lineage>
</organism>
<accession>A0AAV2DPU9</accession>
<reference evidence="1 2" key="1">
    <citation type="submission" date="2024-04" db="EMBL/GenBank/DDBJ databases">
        <authorList>
            <person name="Fracassetti M."/>
        </authorList>
    </citation>
    <scope>NUCLEOTIDE SEQUENCE [LARGE SCALE GENOMIC DNA]</scope>
</reference>
<dbReference type="EMBL" id="OZ034816">
    <property type="protein sequence ID" value="CAL1375568.1"/>
    <property type="molecule type" value="Genomic_DNA"/>
</dbReference>
<proteinExistence type="predicted"/>
<protein>
    <submittedName>
        <fullName evidence="1">Uncharacterized protein</fullName>
    </submittedName>
</protein>
<name>A0AAV2DPU9_9ROSI</name>
<gene>
    <name evidence="1" type="ORF">LTRI10_LOCUS17356</name>
</gene>
<sequence length="125" mass="14735">MERRITASSEKIEIRFRWYPAREGEAFSQSLYRLRRCLRIHFPCRPNNSNHQLGNLLRRYHDLVLPHQLPPPSNPHSTPMRFLKFFYGIDVRFSRPQAGNTCMELSVIAIDRHSQNNSTSLLLTN</sequence>
<dbReference type="AlphaFoldDB" id="A0AAV2DPU9"/>
<keyword evidence="2" id="KW-1185">Reference proteome</keyword>
<evidence type="ECO:0000313" key="2">
    <source>
        <dbReference type="Proteomes" id="UP001497516"/>
    </source>
</evidence>
<dbReference type="Proteomes" id="UP001497516">
    <property type="component" value="Chromosome 3"/>
</dbReference>